<evidence type="ECO:0000313" key="4">
    <source>
        <dbReference type="Proteomes" id="UP000823862"/>
    </source>
</evidence>
<dbReference type="AlphaFoldDB" id="A0A9D2HZM1"/>
<keyword evidence="1 3" id="KW-0808">Transferase</keyword>
<dbReference type="Gene3D" id="3.90.470.20">
    <property type="entry name" value="4'-phosphopantetheinyl transferase domain"/>
    <property type="match status" value="1"/>
</dbReference>
<comment type="caution">
    <text evidence="3">The sequence shown here is derived from an EMBL/GenBank/DDBJ whole genome shotgun (WGS) entry which is preliminary data.</text>
</comment>
<name>A0A9D2HZM1_9BACE</name>
<dbReference type="EMBL" id="DWZI01000065">
    <property type="protein sequence ID" value="HJA86997.1"/>
    <property type="molecule type" value="Genomic_DNA"/>
</dbReference>
<accession>A0A9D2HZM1</accession>
<evidence type="ECO:0000259" key="2">
    <source>
        <dbReference type="Pfam" id="PF01648"/>
    </source>
</evidence>
<dbReference type="GO" id="GO:0008897">
    <property type="term" value="F:holo-[acyl-carrier-protein] synthase activity"/>
    <property type="evidence" value="ECO:0007669"/>
    <property type="project" value="InterPro"/>
</dbReference>
<gene>
    <name evidence="3" type="ORF">H9950_12560</name>
</gene>
<reference evidence="3" key="2">
    <citation type="submission" date="2021-04" db="EMBL/GenBank/DDBJ databases">
        <authorList>
            <person name="Gilroy R."/>
        </authorList>
    </citation>
    <scope>NUCLEOTIDE SEQUENCE</scope>
    <source>
        <strain evidence="3">ChiHjej12B11-9795</strain>
    </source>
</reference>
<dbReference type="Pfam" id="PF01648">
    <property type="entry name" value="ACPS"/>
    <property type="match status" value="1"/>
</dbReference>
<dbReference type="Proteomes" id="UP000823862">
    <property type="component" value="Unassembled WGS sequence"/>
</dbReference>
<feature type="domain" description="4'-phosphopantetheinyl transferase" evidence="2">
    <location>
        <begin position="102"/>
        <end position="202"/>
    </location>
</feature>
<evidence type="ECO:0000313" key="3">
    <source>
        <dbReference type="EMBL" id="HJA86997.1"/>
    </source>
</evidence>
<dbReference type="InterPro" id="IPR008278">
    <property type="entry name" value="4-PPantetheinyl_Trfase_dom"/>
</dbReference>
<reference evidence="3" key="1">
    <citation type="journal article" date="2021" name="PeerJ">
        <title>Extensive microbial diversity within the chicken gut microbiome revealed by metagenomics and culture.</title>
        <authorList>
            <person name="Gilroy R."/>
            <person name="Ravi A."/>
            <person name="Getino M."/>
            <person name="Pursley I."/>
            <person name="Horton D.L."/>
            <person name="Alikhan N.F."/>
            <person name="Baker D."/>
            <person name="Gharbi K."/>
            <person name="Hall N."/>
            <person name="Watson M."/>
            <person name="Adriaenssens E.M."/>
            <person name="Foster-Nyarko E."/>
            <person name="Jarju S."/>
            <person name="Secka A."/>
            <person name="Antonio M."/>
            <person name="Oren A."/>
            <person name="Chaudhuri R.R."/>
            <person name="La Ragione R."/>
            <person name="Hildebrand F."/>
            <person name="Pallen M.J."/>
        </authorList>
    </citation>
    <scope>NUCLEOTIDE SEQUENCE</scope>
    <source>
        <strain evidence="3">ChiHjej12B11-9795</strain>
    </source>
</reference>
<evidence type="ECO:0000256" key="1">
    <source>
        <dbReference type="ARBA" id="ARBA00022679"/>
    </source>
</evidence>
<organism evidence="3 4">
    <name type="scientific">Candidatus Bacteroides avicola</name>
    <dbReference type="NCBI Taxonomy" id="2838468"/>
    <lineage>
        <taxon>Bacteria</taxon>
        <taxon>Pseudomonadati</taxon>
        <taxon>Bacteroidota</taxon>
        <taxon>Bacteroidia</taxon>
        <taxon>Bacteroidales</taxon>
        <taxon>Bacteroidaceae</taxon>
        <taxon>Bacteroides</taxon>
    </lineage>
</organism>
<protein>
    <submittedName>
        <fullName evidence="3">4'-phosphopantetheinyl transferase superfamily protein</fullName>
    </submittedName>
</protein>
<dbReference type="GO" id="GO:0000287">
    <property type="term" value="F:magnesium ion binding"/>
    <property type="evidence" value="ECO:0007669"/>
    <property type="project" value="InterPro"/>
</dbReference>
<dbReference type="SUPFAM" id="SSF56214">
    <property type="entry name" value="4'-phosphopantetheinyl transferase"/>
    <property type="match status" value="2"/>
</dbReference>
<dbReference type="InterPro" id="IPR037143">
    <property type="entry name" value="4-PPantetheinyl_Trfase_dom_sf"/>
</dbReference>
<proteinExistence type="predicted"/>
<sequence length="208" mass="24067">MALFWQHQEPGWRWGVWKMEETYEELCALLPHAVVMRAEQSFSSLHRRQEWLSVRALLAQCAGSGVQIGYLPSGKPYLNDDSAFISISHTRGYVAVMLGEKPLGIDIEQYGARVHKVASRFMREDERAGTWQEDDTWGLLLHWSAKEAMFKCLGEQEVDFREHLRILPFEIKEKGEFLAHECKTAACHGFRGYYWLHADFVLTAVTFL</sequence>